<organism evidence="1 2">
    <name type="scientific">Elysia marginata</name>
    <dbReference type="NCBI Taxonomy" id="1093978"/>
    <lineage>
        <taxon>Eukaryota</taxon>
        <taxon>Metazoa</taxon>
        <taxon>Spiralia</taxon>
        <taxon>Lophotrochozoa</taxon>
        <taxon>Mollusca</taxon>
        <taxon>Gastropoda</taxon>
        <taxon>Heterobranchia</taxon>
        <taxon>Euthyneura</taxon>
        <taxon>Panpulmonata</taxon>
        <taxon>Sacoglossa</taxon>
        <taxon>Placobranchoidea</taxon>
        <taxon>Plakobranchidae</taxon>
        <taxon>Elysia</taxon>
    </lineage>
</organism>
<dbReference type="Proteomes" id="UP000762676">
    <property type="component" value="Unassembled WGS sequence"/>
</dbReference>
<evidence type="ECO:0000313" key="2">
    <source>
        <dbReference type="Proteomes" id="UP000762676"/>
    </source>
</evidence>
<accession>A0AAV4J640</accession>
<keyword evidence="1" id="KW-0347">Helicase</keyword>
<keyword evidence="1" id="KW-0547">Nucleotide-binding</keyword>
<dbReference type="AlphaFoldDB" id="A0AAV4J640"/>
<name>A0AAV4J640_9GAST</name>
<dbReference type="PANTHER" id="PTHR45786">
    <property type="entry name" value="DNA BINDING PROTEIN-LIKE"/>
    <property type="match status" value="1"/>
</dbReference>
<gene>
    <name evidence="1" type="ORF">ElyMa_001480900</name>
</gene>
<reference evidence="1 2" key="1">
    <citation type="journal article" date="2021" name="Elife">
        <title>Chloroplast acquisition without the gene transfer in kleptoplastic sea slugs, Plakobranchus ocellatus.</title>
        <authorList>
            <person name="Maeda T."/>
            <person name="Takahashi S."/>
            <person name="Yoshida T."/>
            <person name="Shimamura S."/>
            <person name="Takaki Y."/>
            <person name="Nagai Y."/>
            <person name="Toyoda A."/>
            <person name="Suzuki Y."/>
            <person name="Arimoto A."/>
            <person name="Ishii H."/>
            <person name="Satoh N."/>
            <person name="Nishiyama T."/>
            <person name="Hasebe M."/>
            <person name="Maruyama T."/>
            <person name="Minagawa J."/>
            <person name="Obokata J."/>
            <person name="Shigenobu S."/>
        </authorList>
    </citation>
    <scope>NUCLEOTIDE SEQUENCE [LARGE SCALE GENOMIC DNA]</scope>
</reference>
<keyword evidence="2" id="KW-1185">Reference proteome</keyword>
<dbReference type="PANTHER" id="PTHR45786:SF74">
    <property type="entry name" value="ATP-DEPENDENT DNA HELICASE"/>
    <property type="match status" value="1"/>
</dbReference>
<comment type="caution">
    <text evidence="1">The sequence shown here is derived from an EMBL/GenBank/DDBJ whole genome shotgun (WGS) entry which is preliminary data.</text>
</comment>
<dbReference type="GO" id="GO:0004386">
    <property type="term" value="F:helicase activity"/>
    <property type="evidence" value="ECO:0007669"/>
    <property type="project" value="UniProtKB-KW"/>
</dbReference>
<protein>
    <submittedName>
        <fullName evidence="1">DNA helicase</fullName>
    </submittedName>
</protein>
<keyword evidence="1" id="KW-0378">Hydrolase</keyword>
<keyword evidence="1" id="KW-0067">ATP-binding</keyword>
<dbReference type="EMBL" id="BMAT01002921">
    <property type="protein sequence ID" value="GFS16766.1"/>
    <property type="molecule type" value="Genomic_DNA"/>
</dbReference>
<evidence type="ECO:0000313" key="1">
    <source>
        <dbReference type="EMBL" id="GFS16766.1"/>
    </source>
</evidence>
<proteinExistence type="predicted"/>
<sequence>MKCFDGHPFLTKIRNFNNALALAPIGCHEHFQTGFNHTFTIQLKLYHQIGNLIPGRGAVPKFSQIYFYDSDAQLDYRLLHSGLDPQILKDFQTTLHSVNTCIKSFKTAIEVSAEQSDVKIVLHAEKKTPQNGHAPSYNLPTSSDIAALLPGDFTGNLNIINAEKEMDKN</sequence>